<dbReference type="RefSeq" id="WP_350016728.1">
    <property type="nucleotide sequence ID" value="NZ_CP157948.1"/>
</dbReference>
<name>A0AAU7QNZ0_9GAMM</name>
<proteinExistence type="predicted"/>
<gene>
    <name evidence="2" type="ORF">ABNK63_03745</name>
</gene>
<keyword evidence="1" id="KW-1133">Transmembrane helix</keyword>
<dbReference type="EMBL" id="CP157948">
    <property type="protein sequence ID" value="XBS90764.1"/>
    <property type="molecule type" value="Genomic_DNA"/>
</dbReference>
<keyword evidence="1" id="KW-0472">Membrane</keyword>
<dbReference type="AlphaFoldDB" id="A0AAU7QNZ0"/>
<evidence type="ECO:0000313" key="2">
    <source>
        <dbReference type="EMBL" id="XBS90764.1"/>
    </source>
</evidence>
<accession>A0AAU7QNZ0</accession>
<keyword evidence="1" id="KW-0812">Transmembrane</keyword>
<organism evidence="2">
    <name type="scientific">Rhodanobacter sp. IGA1.0</name>
    <dbReference type="NCBI Taxonomy" id="3158582"/>
    <lineage>
        <taxon>Bacteria</taxon>
        <taxon>Pseudomonadati</taxon>
        <taxon>Pseudomonadota</taxon>
        <taxon>Gammaproteobacteria</taxon>
        <taxon>Lysobacterales</taxon>
        <taxon>Rhodanobacteraceae</taxon>
        <taxon>Rhodanobacter</taxon>
    </lineage>
</organism>
<evidence type="ECO:0000256" key="1">
    <source>
        <dbReference type="SAM" id="Phobius"/>
    </source>
</evidence>
<protein>
    <submittedName>
        <fullName evidence="2">Uncharacterized protein</fullName>
    </submittedName>
</protein>
<sequence>MAGHRLLHRAALFPQGTQRMSDRNDIPMEDWNRLQHEVARLRVLVIVALLAVIALAAMSLLRKPEAPAKPDAIIRTQGLVITDAQGHDRILIGAPVPASKDRTRKDDASDGIIFLGTTGADRLAVGQTPTLHIDGKTYKRRGDDNNYGMTLYDTKGSERGGMASMGSGRVGIALDRATPPYEAIGLMVDDQDNFAGMYINYGDPKARGAAFEMGTDAKTAHVQFNGTDGLARAQLNLDGASKPAWQFDDAASAKAAAEKEQAAQAEKH</sequence>
<feature type="transmembrane region" description="Helical" evidence="1">
    <location>
        <begin position="41"/>
        <end position="61"/>
    </location>
</feature>
<reference evidence="2" key="1">
    <citation type="submission" date="2024-06" db="EMBL/GenBank/DDBJ databases">
        <authorList>
            <person name="Sun Y."/>
        </authorList>
    </citation>
    <scope>NUCLEOTIDE SEQUENCE</scope>
    <source>
        <strain evidence="2">IGA1.0</strain>
    </source>
</reference>